<dbReference type="GO" id="GO:0006508">
    <property type="term" value="P:proteolysis"/>
    <property type="evidence" value="ECO:0007669"/>
    <property type="project" value="UniProtKB-KW"/>
</dbReference>
<gene>
    <name evidence="10" type="ORF">BWY41_00704</name>
</gene>
<dbReference type="InterPro" id="IPR035097">
    <property type="entry name" value="M29_N-terminal"/>
</dbReference>
<dbReference type="PANTHER" id="PTHR34448:SF1">
    <property type="entry name" value="BLL6088 PROTEIN"/>
    <property type="match status" value="1"/>
</dbReference>
<sequence length="371" mass="42028">MSDIYLQKLAKLLLSYSTRVQPGEKVFITAEDVAIPWIEAVATQAFQMGAVVRTIVELDSVRLAKFRYGSREAVHAEDLFFKTIVDHADVFLTAWGSWNTKSRTNIDSEKIKMSIQANEAIRRKFSQRMGDGSLRWCGTQYPTHADAQEAGMSLEEYQDFVYRAGYLHTENPIAEWMRIEKDQEKWIGYLNSKKELRIVSEKTDLRVGIADRTWINCCGRENFPDGEIFTSPVENQIEGLITFSFPGIYMGKEVEDISLRVSNGHVVEARAKKGEDLLRALLTTDNGAGFFGEVAIGTNYQIQQFTRNMLFDEKIGGTIHMALGDSMLEAGGTNQSSIHWDMLCDMRDQGEIYADGELFYKQGKFIEDVLG</sequence>
<evidence type="ECO:0000256" key="7">
    <source>
        <dbReference type="ARBA" id="ARBA00022723"/>
    </source>
</evidence>
<comment type="cofactor">
    <cofactor evidence="2">
        <name>Mg(2+)</name>
        <dbReference type="ChEBI" id="CHEBI:18420"/>
    </cofactor>
</comment>
<accession>A0A1V5SZP8</accession>
<keyword evidence="7" id="KW-0479">Metal-binding</keyword>
<dbReference type="InterPro" id="IPR052170">
    <property type="entry name" value="M29_Exopeptidase"/>
</dbReference>
<evidence type="ECO:0000256" key="1">
    <source>
        <dbReference type="ARBA" id="ARBA00001941"/>
    </source>
</evidence>
<dbReference type="AlphaFoldDB" id="A0A1V5SZP8"/>
<evidence type="ECO:0000256" key="2">
    <source>
        <dbReference type="ARBA" id="ARBA00001946"/>
    </source>
</evidence>
<dbReference type="GO" id="GO:0008237">
    <property type="term" value="F:metallopeptidase activity"/>
    <property type="evidence" value="ECO:0007669"/>
    <property type="project" value="UniProtKB-KW"/>
</dbReference>
<dbReference type="EC" id="3.4.11.-" evidence="10"/>
<keyword evidence="8 10" id="KW-0378">Hydrolase</keyword>
<comment type="cofactor">
    <cofactor evidence="1">
        <name>Co(2+)</name>
        <dbReference type="ChEBI" id="CHEBI:48828"/>
    </cofactor>
</comment>
<protein>
    <submittedName>
        <fullName evidence="10">Aminopeptidase T</fullName>
        <ecNumber evidence="10">3.4.11.-</ecNumber>
    </submittedName>
</protein>
<evidence type="ECO:0000256" key="6">
    <source>
        <dbReference type="ARBA" id="ARBA00022670"/>
    </source>
</evidence>
<evidence type="ECO:0000256" key="9">
    <source>
        <dbReference type="ARBA" id="ARBA00023049"/>
    </source>
</evidence>
<reference evidence="10" key="1">
    <citation type="submission" date="2017-02" db="EMBL/GenBank/DDBJ databases">
        <title>Delving into the versatile metabolic prowess of the omnipresent phylum Bacteroidetes.</title>
        <authorList>
            <person name="Nobu M.K."/>
            <person name="Mei R."/>
            <person name="Narihiro T."/>
            <person name="Kuroda K."/>
            <person name="Liu W.-T."/>
        </authorList>
    </citation>
    <scope>NUCLEOTIDE SEQUENCE</scope>
    <source>
        <strain evidence="10">ADurb.Bin276</strain>
    </source>
</reference>
<proteinExistence type="inferred from homology"/>
<dbReference type="EMBL" id="MWBQ01000042">
    <property type="protein sequence ID" value="OQA60007.1"/>
    <property type="molecule type" value="Genomic_DNA"/>
</dbReference>
<dbReference type="InterPro" id="IPR000787">
    <property type="entry name" value="Peptidase_M29"/>
</dbReference>
<evidence type="ECO:0000256" key="5">
    <source>
        <dbReference type="ARBA" id="ARBA00022438"/>
    </source>
</evidence>
<dbReference type="Proteomes" id="UP000485569">
    <property type="component" value="Unassembled WGS sequence"/>
</dbReference>
<dbReference type="SUPFAM" id="SSF144052">
    <property type="entry name" value="Thermophilic metalloprotease-like"/>
    <property type="match status" value="1"/>
</dbReference>
<keyword evidence="6" id="KW-0645">Protease</keyword>
<dbReference type="GO" id="GO:0046872">
    <property type="term" value="F:metal ion binding"/>
    <property type="evidence" value="ECO:0007669"/>
    <property type="project" value="UniProtKB-KW"/>
</dbReference>
<comment type="cofactor">
    <cofactor evidence="3">
        <name>Zn(2+)</name>
        <dbReference type="ChEBI" id="CHEBI:29105"/>
    </cofactor>
</comment>
<name>A0A1V5SZP8_9BACT</name>
<keyword evidence="5 10" id="KW-0031">Aminopeptidase</keyword>
<comment type="caution">
    <text evidence="10">The sequence shown here is derived from an EMBL/GenBank/DDBJ whole genome shotgun (WGS) entry which is preliminary data.</text>
</comment>
<evidence type="ECO:0000256" key="8">
    <source>
        <dbReference type="ARBA" id="ARBA00022801"/>
    </source>
</evidence>
<evidence type="ECO:0000313" key="10">
    <source>
        <dbReference type="EMBL" id="OQA60007.1"/>
    </source>
</evidence>
<dbReference type="PANTHER" id="PTHR34448">
    <property type="entry name" value="AMINOPEPTIDASE"/>
    <property type="match status" value="1"/>
</dbReference>
<keyword evidence="9" id="KW-0482">Metalloprotease</keyword>
<dbReference type="Gene3D" id="3.40.1830.10">
    <property type="entry name" value="Thermophilic metalloprotease (M29)"/>
    <property type="match status" value="1"/>
</dbReference>
<evidence type="ECO:0000256" key="3">
    <source>
        <dbReference type="ARBA" id="ARBA00001947"/>
    </source>
</evidence>
<comment type="similarity">
    <text evidence="4">Belongs to the peptidase M29 family.</text>
</comment>
<evidence type="ECO:0000256" key="4">
    <source>
        <dbReference type="ARBA" id="ARBA00008236"/>
    </source>
</evidence>
<dbReference type="PRINTS" id="PR00919">
    <property type="entry name" value="THERMOPTASE"/>
</dbReference>
<organism evidence="10">
    <name type="scientific">Candidatus Atribacter allofermentans</name>
    <dbReference type="NCBI Taxonomy" id="1852833"/>
    <lineage>
        <taxon>Bacteria</taxon>
        <taxon>Pseudomonadati</taxon>
        <taxon>Atribacterota</taxon>
        <taxon>Atribacteria</taxon>
        <taxon>Atribacterales</taxon>
        <taxon>Atribacteraceae</taxon>
        <taxon>Atribacter</taxon>
    </lineage>
</organism>
<dbReference type="Pfam" id="PF02073">
    <property type="entry name" value="Peptidase_M29"/>
    <property type="match status" value="1"/>
</dbReference>
<dbReference type="GO" id="GO:0004177">
    <property type="term" value="F:aminopeptidase activity"/>
    <property type="evidence" value="ECO:0007669"/>
    <property type="project" value="UniProtKB-KW"/>
</dbReference>